<sequence length="141" mass="14979">MSNFKAMIVAIGLLITPFAALSEIVVVVHPSTGFDSMSADDVSRLFLGKTKKFPNGTAAVPLNQDAGTAARDQFNEQVCKKSASQYKAYWSKLVFTGKGTPPKDAGDSNNVKSLVASNPNMIGYIDGSLVDGSVKVVYTLE</sequence>
<protein>
    <recommendedName>
        <fullName evidence="3">Phosphate ABC transporter substrate-binding protein</fullName>
    </recommendedName>
</protein>
<dbReference type="STRING" id="1328313.DS2_08248"/>
<evidence type="ECO:0000313" key="2">
    <source>
        <dbReference type="Proteomes" id="UP000019276"/>
    </source>
</evidence>
<keyword evidence="2" id="KW-1185">Reference proteome</keyword>
<dbReference type="PATRIC" id="fig|1328313.3.peg.1685"/>
<gene>
    <name evidence="1" type="ORF">DS2_08248</name>
</gene>
<dbReference type="Proteomes" id="UP000019276">
    <property type="component" value="Unassembled WGS sequence"/>
</dbReference>
<organism evidence="1 2">
    <name type="scientific">Catenovulum agarivorans DS-2</name>
    <dbReference type="NCBI Taxonomy" id="1328313"/>
    <lineage>
        <taxon>Bacteria</taxon>
        <taxon>Pseudomonadati</taxon>
        <taxon>Pseudomonadota</taxon>
        <taxon>Gammaproteobacteria</taxon>
        <taxon>Alteromonadales</taxon>
        <taxon>Alteromonadaceae</taxon>
        <taxon>Catenovulum</taxon>
    </lineage>
</organism>
<dbReference type="eggNOG" id="COG0226">
    <property type="taxonomic scope" value="Bacteria"/>
</dbReference>
<dbReference type="SUPFAM" id="SSF53850">
    <property type="entry name" value="Periplasmic binding protein-like II"/>
    <property type="match status" value="1"/>
</dbReference>
<dbReference type="OrthoDB" id="5368544at2"/>
<accession>W7QNB8</accession>
<evidence type="ECO:0000313" key="1">
    <source>
        <dbReference type="EMBL" id="EWH10447.1"/>
    </source>
</evidence>
<dbReference type="RefSeq" id="WP_035014252.1">
    <property type="nucleotide sequence ID" value="NZ_ARZY01000012.1"/>
</dbReference>
<name>W7QNB8_9ALTE</name>
<dbReference type="EMBL" id="ARZY01000012">
    <property type="protein sequence ID" value="EWH10447.1"/>
    <property type="molecule type" value="Genomic_DNA"/>
</dbReference>
<proteinExistence type="predicted"/>
<reference evidence="1 2" key="1">
    <citation type="journal article" date="2014" name="Genome Announc.">
        <title>Draft Genome Sequence of the Agar-Degrading Bacterium Catenovulum sp. Strain DS-2, Isolated from Intestines of Haliotis diversicolor.</title>
        <authorList>
            <person name="Shan D."/>
            <person name="Li X."/>
            <person name="Gu Z."/>
            <person name="Wei G."/>
            <person name="Gao Z."/>
            <person name="Shao Z."/>
        </authorList>
    </citation>
    <scope>NUCLEOTIDE SEQUENCE [LARGE SCALE GENOMIC DNA]</scope>
    <source>
        <strain evidence="1 2">DS-2</strain>
    </source>
</reference>
<evidence type="ECO:0008006" key="3">
    <source>
        <dbReference type="Google" id="ProtNLM"/>
    </source>
</evidence>
<dbReference type="AlphaFoldDB" id="W7QNB8"/>
<dbReference type="Gene3D" id="3.40.190.10">
    <property type="entry name" value="Periplasmic binding protein-like II"/>
    <property type="match status" value="1"/>
</dbReference>
<comment type="caution">
    <text evidence="1">The sequence shown here is derived from an EMBL/GenBank/DDBJ whole genome shotgun (WGS) entry which is preliminary data.</text>
</comment>